<accession>A0A7W6HM24</accession>
<name>A0A7W6HM24_9HYPH</name>
<sequence>MATGQLRDARAIDKLKACVLTVTDVSVQSGLTIFTIHDFGNA</sequence>
<organism evidence="1 2">
    <name type="scientific">Allorhizobium taibaishanense</name>
    <dbReference type="NCBI Taxonomy" id="887144"/>
    <lineage>
        <taxon>Bacteria</taxon>
        <taxon>Pseudomonadati</taxon>
        <taxon>Pseudomonadota</taxon>
        <taxon>Alphaproteobacteria</taxon>
        <taxon>Hyphomicrobiales</taxon>
        <taxon>Rhizobiaceae</taxon>
        <taxon>Rhizobium/Agrobacterium group</taxon>
        <taxon>Allorhizobium</taxon>
    </lineage>
</organism>
<evidence type="ECO:0000313" key="1">
    <source>
        <dbReference type="EMBL" id="MBB4007658.1"/>
    </source>
</evidence>
<reference evidence="1 2" key="1">
    <citation type="submission" date="2020-08" db="EMBL/GenBank/DDBJ databases">
        <title>Genomic Encyclopedia of Type Strains, Phase IV (KMG-IV): sequencing the most valuable type-strain genomes for metagenomic binning, comparative biology and taxonomic classification.</title>
        <authorList>
            <person name="Goeker M."/>
        </authorList>
    </citation>
    <scope>NUCLEOTIDE SEQUENCE [LARGE SCALE GENOMIC DNA]</scope>
    <source>
        <strain evidence="1 2">DSM 100021</strain>
    </source>
</reference>
<proteinExistence type="predicted"/>
<gene>
    <name evidence="1" type="ORF">GGQ71_001921</name>
</gene>
<protein>
    <submittedName>
        <fullName evidence="1">Uncharacterized protein</fullName>
    </submittedName>
</protein>
<comment type="caution">
    <text evidence="1">The sequence shown here is derived from an EMBL/GenBank/DDBJ whole genome shotgun (WGS) entry which is preliminary data.</text>
</comment>
<evidence type="ECO:0000313" key="2">
    <source>
        <dbReference type="Proteomes" id="UP000544107"/>
    </source>
</evidence>
<dbReference type="EMBL" id="JACIED010000002">
    <property type="protein sequence ID" value="MBB4007658.1"/>
    <property type="molecule type" value="Genomic_DNA"/>
</dbReference>
<dbReference type="AlphaFoldDB" id="A0A7W6HM24"/>
<dbReference type="Proteomes" id="UP000544107">
    <property type="component" value="Unassembled WGS sequence"/>
</dbReference>